<dbReference type="Proteomes" id="UP000550707">
    <property type="component" value="Unassembled WGS sequence"/>
</dbReference>
<accession>A0A7J8HHE5</accession>
<keyword evidence="3" id="KW-1185">Reference proteome</keyword>
<dbReference type="InParanoid" id="A0A7J8HHE5"/>
<evidence type="ECO:0000256" key="1">
    <source>
        <dbReference type="SAM" id="MobiDB-lite"/>
    </source>
</evidence>
<evidence type="ECO:0000313" key="2">
    <source>
        <dbReference type="EMBL" id="KAF6471548.1"/>
    </source>
</evidence>
<evidence type="ECO:0000313" key="3">
    <source>
        <dbReference type="Proteomes" id="UP000550707"/>
    </source>
</evidence>
<feature type="region of interest" description="Disordered" evidence="1">
    <location>
        <begin position="1"/>
        <end position="37"/>
    </location>
</feature>
<name>A0A7J8HHE5_MOLMO</name>
<comment type="caution">
    <text evidence="2">The sequence shown here is derived from an EMBL/GenBank/DDBJ whole genome shotgun (WGS) entry which is preliminary data.</text>
</comment>
<gene>
    <name evidence="2" type="ORF">HJG59_010939</name>
</gene>
<protein>
    <submittedName>
        <fullName evidence="2">Uncharacterized protein</fullName>
    </submittedName>
</protein>
<proteinExistence type="predicted"/>
<dbReference type="EMBL" id="JACASF010000006">
    <property type="protein sequence ID" value="KAF6471548.1"/>
    <property type="molecule type" value="Genomic_DNA"/>
</dbReference>
<dbReference type="AlphaFoldDB" id="A0A7J8HHE5"/>
<reference evidence="2 3" key="1">
    <citation type="journal article" date="2020" name="Nature">
        <title>Six reference-quality genomes reveal evolution of bat adaptations.</title>
        <authorList>
            <person name="Jebb D."/>
            <person name="Huang Z."/>
            <person name="Pippel M."/>
            <person name="Hughes G.M."/>
            <person name="Lavrichenko K."/>
            <person name="Devanna P."/>
            <person name="Winkler S."/>
            <person name="Jermiin L.S."/>
            <person name="Skirmuntt E.C."/>
            <person name="Katzourakis A."/>
            <person name="Burkitt-Gray L."/>
            <person name="Ray D.A."/>
            <person name="Sullivan K.A.M."/>
            <person name="Roscito J.G."/>
            <person name="Kirilenko B.M."/>
            <person name="Davalos L.M."/>
            <person name="Corthals A.P."/>
            <person name="Power M.L."/>
            <person name="Jones G."/>
            <person name="Ransome R.D."/>
            <person name="Dechmann D.K.N."/>
            <person name="Locatelli A.G."/>
            <person name="Puechmaille S.J."/>
            <person name="Fedrigo O."/>
            <person name="Jarvis E.D."/>
            <person name="Hiller M."/>
            <person name="Vernes S.C."/>
            <person name="Myers E.W."/>
            <person name="Teeling E.C."/>
        </authorList>
    </citation>
    <scope>NUCLEOTIDE SEQUENCE [LARGE SCALE GENOMIC DNA]</scope>
    <source>
        <strain evidence="2">MMolMol1</strain>
        <tissue evidence="2">Muscle</tissue>
    </source>
</reference>
<organism evidence="2 3">
    <name type="scientific">Molossus molossus</name>
    <name type="common">Pallas' mastiff bat</name>
    <name type="synonym">Vespertilio molossus</name>
    <dbReference type="NCBI Taxonomy" id="27622"/>
    <lineage>
        <taxon>Eukaryota</taxon>
        <taxon>Metazoa</taxon>
        <taxon>Chordata</taxon>
        <taxon>Craniata</taxon>
        <taxon>Vertebrata</taxon>
        <taxon>Euteleostomi</taxon>
        <taxon>Mammalia</taxon>
        <taxon>Eutheria</taxon>
        <taxon>Laurasiatheria</taxon>
        <taxon>Chiroptera</taxon>
        <taxon>Yangochiroptera</taxon>
        <taxon>Molossidae</taxon>
        <taxon>Molossus</taxon>
    </lineage>
</organism>
<sequence length="122" mass="13013">MASSTDGREAISCPGIPGTYPPPPPQAESGFLSPEPGPPCASWVSGRTWQKRFCLSAGSRVYKAKQLLSCGVRLSYWDPKSQCPEVAMPRGSQAALWKSRLGVSLCTPSRGPSPHQREPSAA</sequence>